<dbReference type="OrthoDB" id="957652at2"/>
<evidence type="ECO:0000313" key="2">
    <source>
        <dbReference type="EMBL" id="EJF54945.1"/>
    </source>
</evidence>
<gene>
    <name evidence="2" type="ORF">SapgrDRAFT_3302</name>
</gene>
<evidence type="ECO:0000259" key="1">
    <source>
        <dbReference type="Pfam" id="PF25056"/>
    </source>
</evidence>
<dbReference type="EMBL" id="JH719942">
    <property type="protein sequence ID" value="EJF54945.1"/>
    <property type="molecule type" value="Genomic_DNA"/>
</dbReference>
<dbReference type="AlphaFoldDB" id="J1I7Z2"/>
<feature type="domain" description="DUF7793" evidence="1">
    <location>
        <begin position="26"/>
        <end position="133"/>
    </location>
</feature>
<proteinExistence type="predicted"/>
<dbReference type="HOGENOM" id="CLU_153801_0_0_10"/>
<dbReference type="Pfam" id="PF25056">
    <property type="entry name" value="DUF7793"/>
    <property type="match status" value="1"/>
</dbReference>
<accession>J1I7Z2</accession>
<reference evidence="3" key="1">
    <citation type="journal article" date="2012" name="Stand. Genomic Sci.">
        <title>Permanent draft genome sequence of the gliding predator Saprospira grandis strain Sa g1 (= HR1).</title>
        <authorList>
            <person name="Mavromatis K."/>
            <person name="Chertkov O."/>
            <person name="Lapidus A."/>
            <person name="Nolan M."/>
            <person name="Lucas S."/>
            <person name="Tice H."/>
            <person name="Del Rio T.G."/>
            <person name="Cheng J.F."/>
            <person name="Han C."/>
            <person name="Tapia R."/>
            <person name="Bruce D."/>
            <person name="Goodwin L.A."/>
            <person name="Pitluck S."/>
            <person name="Huntemann M."/>
            <person name="Liolios K."/>
            <person name="Pagani I."/>
            <person name="Ivanova N."/>
            <person name="Mikhailova N."/>
            <person name="Pati A."/>
            <person name="Chen A."/>
            <person name="Palaniappan K."/>
            <person name="Land M."/>
            <person name="Brambilla E.M."/>
            <person name="Rohde M."/>
            <person name="Spring S."/>
            <person name="Goker M."/>
            <person name="Detter J.C."/>
            <person name="Bristow J."/>
            <person name="Eisen J.A."/>
            <person name="Markowitz V."/>
            <person name="Hugenholtz P."/>
            <person name="Kyrpides N.C."/>
            <person name="Klenk H.P."/>
            <person name="Woyke T."/>
        </authorList>
    </citation>
    <scope>NUCLEOTIDE SEQUENCE [LARGE SCALE GENOMIC DNA]</scope>
    <source>
        <strain evidence="3">DSM 2844</strain>
    </source>
</reference>
<organism evidence="2 3">
    <name type="scientific">Saprospira grandis DSM 2844</name>
    <dbReference type="NCBI Taxonomy" id="694433"/>
    <lineage>
        <taxon>Bacteria</taxon>
        <taxon>Pseudomonadati</taxon>
        <taxon>Bacteroidota</taxon>
        <taxon>Saprospiria</taxon>
        <taxon>Saprospirales</taxon>
        <taxon>Saprospiraceae</taxon>
        <taxon>Saprospira</taxon>
    </lineage>
</organism>
<dbReference type="InterPro" id="IPR056695">
    <property type="entry name" value="DUF7793"/>
</dbReference>
<dbReference type="Gene3D" id="3.40.970.30">
    <property type="entry name" value="yp_829618.1 like domains"/>
    <property type="match status" value="1"/>
</dbReference>
<sequence>MKKPNYTQVRVTLQSGALIWPEGDFIVEQEINSSYYMEDSDAQESFESMLAMAEARSSKLYLLIDMKNIKGASAGARRTLSGISPEIVKGVATLIANPVSRLLSNFILGLNKPKYPAKAFSDREQARAWLTELRAKEQA</sequence>
<name>J1I7Z2_9BACT</name>
<evidence type="ECO:0000313" key="3">
    <source>
        <dbReference type="Proteomes" id="UP000005113"/>
    </source>
</evidence>
<dbReference type="RefSeq" id="WP_002660907.1">
    <property type="nucleotide sequence ID" value="NZ_JH719942.1"/>
</dbReference>
<dbReference type="Proteomes" id="UP000005113">
    <property type="component" value="Unassembled WGS sequence"/>
</dbReference>
<protein>
    <recommendedName>
        <fullName evidence="1">DUF7793 domain-containing protein</fullName>
    </recommendedName>
</protein>